<protein>
    <submittedName>
        <fullName evidence="3">Response regulator receiver domain-containing protein</fullName>
    </submittedName>
</protein>
<dbReference type="Gene3D" id="3.40.50.2300">
    <property type="match status" value="1"/>
</dbReference>
<dbReference type="GO" id="GO:0000160">
    <property type="term" value="P:phosphorelay signal transduction system"/>
    <property type="evidence" value="ECO:0007669"/>
    <property type="project" value="InterPro"/>
</dbReference>
<evidence type="ECO:0000259" key="2">
    <source>
        <dbReference type="PROSITE" id="PS50110"/>
    </source>
</evidence>
<evidence type="ECO:0000313" key="4">
    <source>
        <dbReference type="Proteomes" id="UP000288892"/>
    </source>
</evidence>
<keyword evidence="1" id="KW-0597">Phosphoprotein</keyword>
<accession>A0A444JDK7</accession>
<gene>
    <name evidence="3" type="ORF">VU01_11881</name>
</gene>
<dbReference type="PROSITE" id="PS50110">
    <property type="entry name" value="RESPONSE_REGULATORY"/>
    <property type="match status" value="1"/>
</dbReference>
<dbReference type="InterPro" id="IPR011006">
    <property type="entry name" value="CheY-like_superfamily"/>
</dbReference>
<feature type="modified residue" description="4-aspartylphosphate" evidence="1">
    <location>
        <position position="57"/>
    </location>
</feature>
<comment type="caution">
    <text evidence="3">The sequence shown here is derived from an EMBL/GenBank/DDBJ whole genome shotgun (WGS) entry which is preliminary data.</text>
</comment>
<dbReference type="SUPFAM" id="SSF52172">
    <property type="entry name" value="CheY-like"/>
    <property type="match status" value="1"/>
</dbReference>
<dbReference type="EMBL" id="MTKS01000188">
    <property type="protein sequence ID" value="RWX51190.1"/>
    <property type="molecule type" value="Genomic_DNA"/>
</dbReference>
<evidence type="ECO:0000256" key="1">
    <source>
        <dbReference type="PROSITE-ProRule" id="PRU00169"/>
    </source>
</evidence>
<dbReference type="Proteomes" id="UP000288892">
    <property type="component" value="Unassembled WGS sequence"/>
</dbReference>
<evidence type="ECO:0000313" key="3">
    <source>
        <dbReference type="EMBL" id="RWX51190.1"/>
    </source>
</evidence>
<sequence length="68" mass="7682">MQPHKKLNILLVEDDKESMDFFVSCFGKEYNILCASSGEEALEYFEQEDDIAMVLSDQAMPGMTGVEL</sequence>
<dbReference type="InterPro" id="IPR001789">
    <property type="entry name" value="Sig_transdc_resp-reg_receiver"/>
</dbReference>
<proteinExistence type="predicted"/>
<feature type="non-terminal residue" evidence="3">
    <location>
        <position position="68"/>
    </location>
</feature>
<dbReference type="AlphaFoldDB" id="A0A444JDK7"/>
<name>A0A444JDK7_9BACT</name>
<dbReference type="Pfam" id="PF00072">
    <property type="entry name" value="Response_reg"/>
    <property type="match status" value="1"/>
</dbReference>
<feature type="domain" description="Response regulatory" evidence="2">
    <location>
        <begin position="8"/>
        <end position="68"/>
    </location>
</feature>
<organism evidence="3 4">
    <name type="scientific">Candidatus Electrothrix marina</name>
    <dbReference type="NCBI Taxonomy" id="1859130"/>
    <lineage>
        <taxon>Bacteria</taxon>
        <taxon>Pseudomonadati</taxon>
        <taxon>Thermodesulfobacteriota</taxon>
        <taxon>Desulfobulbia</taxon>
        <taxon>Desulfobulbales</taxon>
        <taxon>Desulfobulbaceae</taxon>
        <taxon>Candidatus Electrothrix</taxon>
    </lineage>
</organism>
<keyword evidence="4" id="KW-1185">Reference proteome</keyword>
<reference evidence="3 4" key="1">
    <citation type="submission" date="2017-01" db="EMBL/GenBank/DDBJ databases">
        <title>The cable genome- insights into the physiology and evolution of filamentous bacteria capable of sulfide oxidation via long distance electron transfer.</title>
        <authorList>
            <person name="Schreiber L."/>
            <person name="Bjerg J.T."/>
            <person name="Boggild A."/>
            <person name="Van De Vossenberg J."/>
            <person name="Meysman F."/>
            <person name="Nielsen L.P."/>
            <person name="Schramm A."/>
            <person name="Kjeldsen K.U."/>
        </authorList>
    </citation>
    <scope>NUCLEOTIDE SEQUENCE [LARGE SCALE GENOMIC DNA]</scope>
    <source>
        <strain evidence="3">A5</strain>
    </source>
</reference>